<proteinExistence type="predicted"/>
<evidence type="ECO:0000259" key="5">
    <source>
        <dbReference type="PROSITE" id="PS51192"/>
    </source>
</evidence>
<dbReference type="AlphaFoldDB" id="A0A075HMP6"/>
<accession>A0A075HMP6</accession>
<dbReference type="EMBL" id="KF901057">
    <property type="protein sequence ID" value="AIF16500.1"/>
    <property type="molecule type" value="Genomic_DNA"/>
</dbReference>
<evidence type="ECO:0000256" key="3">
    <source>
        <dbReference type="ARBA" id="ARBA00022806"/>
    </source>
</evidence>
<protein>
    <submittedName>
        <fullName evidence="7">Helicase domain-containing protein</fullName>
    </submittedName>
</protein>
<dbReference type="InterPro" id="IPR000330">
    <property type="entry name" value="SNF2_N"/>
</dbReference>
<sequence length="871" mass="96904">MVQWVWSDDLGIPVRCIDEVTLWGRTTLEVIDGDGTVHHLSSNRTRSLDDVKLTDKSLQQNAAIMKLADHLARPDTLTAHLSPTLLSLPHQISHVERALSSDTTRLLIADEVGLGKTISAALILKELLNRDRIQRILILSPAGLVAQWILELRTHVGIEATPLFTGLSPTPNVGRIWSDHDIVITTHDAARPLQKRKGWSSTRIAEYNGARYEGIISAPWDVVIIDEAHRMPGATPGVARHALASALAGSAPHLLLLTGTPHQGKADQFHRLIEFLDPDAFPNAEAVTRSQVERHLLRVDKKQAVDIDGRALFVERSTHLHVIPEEDRRGNELTLESEMRDYIRLGYAKDRENRRGGHGFLMALFGRLVGSSTAALISALQRRKVSLLGLDEQGATNEQEEDNAEEEKFGFESPEVMPDEINRLDSLIKLGHSVISEGPDTKANTLIGLMRNLERLEKNPDVKILIFTEFTATQSMIGKWLARHNISFATLNGSMGIGQRLESLREFKGDSRVLISTEAGGEGLNLQFCHIVINYDLPWNPMRIEQRIGRVHRIGQESPVTAYNMVLGGSTEARVMEVIEQKLEQIFSQLGVDKLSDVLDSSEVETDIDRLYRAAFEGDNDSAVIQAQELFDELLEKATIARSETIIEPTAYNLELIRERLSVPVSQWAIMIDENSKGDIRHPSIISALMAIRQVAVGEPIPIIQLSDFQELDGWWTLWRIGVITADGEVSNTIMMPLFIEQGGSSFTTAGMSIWNSLLIKEPRHTSSIHLDATTLSELQAKAEQSGASIHSSLWTQTEVEVQSELSRLERANSAQAAAISRLGLAEVRQFRMAKLDERTNEQRIRIESKLPKGSRLEPLQIIRITGGGMN</sequence>
<dbReference type="SMART" id="SM00490">
    <property type="entry name" value="HELICc"/>
    <property type="match status" value="1"/>
</dbReference>
<evidence type="ECO:0000259" key="6">
    <source>
        <dbReference type="PROSITE" id="PS51194"/>
    </source>
</evidence>
<dbReference type="Gene3D" id="3.40.50.300">
    <property type="entry name" value="P-loop containing nucleotide triphosphate hydrolases"/>
    <property type="match status" value="1"/>
</dbReference>
<dbReference type="CDD" id="cd18011">
    <property type="entry name" value="DEXDc_RapA"/>
    <property type="match status" value="1"/>
</dbReference>
<evidence type="ECO:0000256" key="4">
    <source>
        <dbReference type="ARBA" id="ARBA00022840"/>
    </source>
</evidence>
<keyword evidence="2" id="KW-0378">Hydrolase</keyword>
<dbReference type="InterPro" id="IPR049730">
    <property type="entry name" value="SNF2/RAD54-like_C"/>
</dbReference>
<dbReference type="InterPro" id="IPR057342">
    <property type="entry name" value="DEXDc_RapA"/>
</dbReference>
<dbReference type="InterPro" id="IPR038718">
    <property type="entry name" value="SNF2-like_sf"/>
</dbReference>
<dbReference type="GO" id="GO:0140097">
    <property type="term" value="F:catalytic activity, acting on DNA"/>
    <property type="evidence" value="ECO:0007669"/>
    <property type="project" value="UniProtKB-ARBA"/>
</dbReference>
<keyword evidence="4" id="KW-0067">ATP-binding</keyword>
<keyword evidence="1" id="KW-0547">Nucleotide-binding</keyword>
<dbReference type="GO" id="GO:0004386">
    <property type="term" value="F:helicase activity"/>
    <property type="evidence" value="ECO:0007669"/>
    <property type="project" value="UniProtKB-KW"/>
</dbReference>
<dbReference type="PROSITE" id="PS51194">
    <property type="entry name" value="HELICASE_CTER"/>
    <property type="match status" value="1"/>
</dbReference>
<dbReference type="CDD" id="cd18793">
    <property type="entry name" value="SF2_C_SNF"/>
    <property type="match status" value="1"/>
</dbReference>
<reference evidence="7" key="1">
    <citation type="journal article" date="2014" name="Genome Biol. Evol.">
        <title>Pangenome evidence for extensive interdomain horizontal transfer affecting lineage core and shell genes in uncultured planktonic thaumarchaeota and euryarchaeota.</title>
        <authorList>
            <person name="Deschamps P."/>
            <person name="Zivanovic Y."/>
            <person name="Moreira D."/>
            <person name="Rodriguez-Valera F."/>
            <person name="Lopez-Garcia P."/>
        </authorList>
    </citation>
    <scope>NUCLEOTIDE SEQUENCE</scope>
</reference>
<dbReference type="PANTHER" id="PTHR10799">
    <property type="entry name" value="SNF2/RAD54 HELICASE FAMILY"/>
    <property type="match status" value="1"/>
</dbReference>
<name>A0A075HMP6_9EURY</name>
<feature type="domain" description="Helicase C-terminal" evidence="6">
    <location>
        <begin position="448"/>
        <end position="599"/>
    </location>
</feature>
<dbReference type="GO" id="GO:0016787">
    <property type="term" value="F:hydrolase activity"/>
    <property type="evidence" value="ECO:0007669"/>
    <property type="project" value="UniProtKB-KW"/>
</dbReference>
<evidence type="ECO:0000313" key="7">
    <source>
        <dbReference type="EMBL" id="AIF16500.1"/>
    </source>
</evidence>
<dbReference type="InterPro" id="IPR001650">
    <property type="entry name" value="Helicase_C-like"/>
</dbReference>
<dbReference type="InterPro" id="IPR014001">
    <property type="entry name" value="Helicase_ATP-bd"/>
</dbReference>
<dbReference type="Gene3D" id="3.40.50.10810">
    <property type="entry name" value="Tandem AAA-ATPase domain"/>
    <property type="match status" value="1"/>
</dbReference>
<dbReference type="PROSITE" id="PS51192">
    <property type="entry name" value="HELICASE_ATP_BIND_1"/>
    <property type="match status" value="1"/>
</dbReference>
<dbReference type="InterPro" id="IPR027417">
    <property type="entry name" value="P-loop_NTPase"/>
</dbReference>
<keyword evidence="3 7" id="KW-0347">Helicase</keyword>
<dbReference type="SMART" id="SM00487">
    <property type="entry name" value="DEXDc"/>
    <property type="match status" value="1"/>
</dbReference>
<dbReference type="GO" id="GO:0005524">
    <property type="term" value="F:ATP binding"/>
    <property type="evidence" value="ECO:0007669"/>
    <property type="project" value="UniProtKB-KW"/>
</dbReference>
<dbReference type="Pfam" id="PF00271">
    <property type="entry name" value="Helicase_C"/>
    <property type="match status" value="1"/>
</dbReference>
<evidence type="ECO:0000256" key="1">
    <source>
        <dbReference type="ARBA" id="ARBA00022741"/>
    </source>
</evidence>
<organism evidence="7">
    <name type="scientific">uncultured marine group II/III euryarchaeote KM3_74_D01</name>
    <dbReference type="NCBI Taxonomy" id="1456502"/>
    <lineage>
        <taxon>Archaea</taxon>
        <taxon>Methanobacteriati</taxon>
        <taxon>Methanobacteriota</taxon>
        <taxon>environmental samples</taxon>
    </lineage>
</organism>
<dbReference type="Pfam" id="PF00176">
    <property type="entry name" value="SNF2-rel_dom"/>
    <property type="match status" value="1"/>
</dbReference>
<feature type="domain" description="Helicase ATP-binding" evidence="5">
    <location>
        <begin position="97"/>
        <end position="279"/>
    </location>
</feature>
<evidence type="ECO:0000256" key="2">
    <source>
        <dbReference type="ARBA" id="ARBA00022801"/>
    </source>
</evidence>
<dbReference type="SUPFAM" id="SSF52540">
    <property type="entry name" value="P-loop containing nucleoside triphosphate hydrolases"/>
    <property type="match status" value="2"/>
</dbReference>